<dbReference type="RefSeq" id="XP_007331315.1">
    <property type="nucleotide sequence ID" value="XM_007331253.1"/>
</dbReference>
<evidence type="ECO:0000313" key="2">
    <source>
        <dbReference type="EMBL" id="EKM77925.1"/>
    </source>
</evidence>
<feature type="region of interest" description="Disordered" evidence="1">
    <location>
        <begin position="43"/>
        <end position="67"/>
    </location>
</feature>
<dbReference type="AlphaFoldDB" id="K5XSJ0"/>
<dbReference type="Proteomes" id="UP000008493">
    <property type="component" value="Unassembled WGS sequence"/>
</dbReference>
<dbReference type="InParanoid" id="K5XSJ0"/>
<dbReference type="EMBL" id="JH971393">
    <property type="protein sequence ID" value="EKM77925.1"/>
    <property type="molecule type" value="Genomic_DNA"/>
</dbReference>
<dbReference type="KEGG" id="abp:AGABI1DRAFT114809"/>
<protein>
    <submittedName>
        <fullName evidence="2">Uncharacterized protein</fullName>
    </submittedName>
</protein>
<gene>
    <name evidence="2" type="ORF">AGABI1DRAFT_114809</name>
</gene>
<reference evidence="3" key="1">
    <citation type="journal article" date="2012" name="Proc. Natl. Acad. Sci. U.S.A.">
        <title>Genome sequence of the button mushroom Agaricus bisporus reveals mechanisms governing adaptation to a humic-rich ecological niche.</title>
        <authorList>
            <person name="Morin E."/>
            <person name="Kohler A."/>
            <person name="Baker A.R."/>
            <person name="Foulongne-Oriol M."/>
            <person name="Lombard V."/>
            <person name="Nagy L.G."/>
            <person name="Ohm R.A."/>
            <person name="Patyshakuliyeva A."/>
            <person name="Brun A."/>
            <person name="Aerts A.L."/>
            <person name="Bailey A.M."/>
            <person name="Billette C."/>
            <person name="Coutinho P.M."/>
            <person name="Deakin G."/>
            <person name="Doddapaneni H."/>
            <person name="Floudas D."/>
            <person name="Grimwood J."/>
            <person name="Hilden K."/>
            <person name="Kuees U."/>
            <person name="LaButti K.M."/>
            <person name="Lapidus A."/>
            <person name="Lindquist E.A."/>
            <person name="Lucas S.M."/>
            <person name="Murat C."/>
            <person name="Riley R.W."/>
            <person name="Salamov A.A."/>
            <person name="Schmutz J."/>
            <person name="Subramanian V."/>
            <person name="Woesten H.A.B."/>
            <person name="Xu J."/>
            <person name="Eastwood D.C."/>
            <person name="Foster G.D."/>
            <person name="Sonnenberg A.S."/>
            <person name="Cullen D."/>
            <person name="de Vries R.P."/>
            <person name="Lundell T."/>
            <person name="Hibbett D.S."/>
            <person name="Henrissat B."/>
            <person name="Burton K.S."/>
            <person name="Kerrigan R.W."/>
            <person name="Challen M.P."/>
            <person name="Grigoriev I.V."/>
            <person name="Martin F."/>
        </authorList>
    </citation>
    <scope>NUCLEOTIDE SEQUENCE [LARGE SCALE GENOMIC DNA]</scope>
    <source>
        <strain evidence="3">JB137-S8 / ATCC MYA-4627 / FGSC 10392</strain>
    </source>
</reference>
<organism evidence="2 3">
    <name type="scientific">Agaricus bisporus var. burnettii (strain JB137-S8 / ATCC MYA-4627 / FGSC 10392)</name>
    <name type="common">White button mushroom</name>
    <dbReference type="NCBI Taxonomy" id="597362"/>
    <lineage>
        <taxon>Eukaryota</taxon>
        <taxon>Fungi</taxon>
        <taxon>Dikarya</taxon>
        <taxon>Basidiomycota</taxon>
        <taxon>Agaricomycotina</taxon>
        <taxon>Agaricomycetes</taxon>
        <taxon>Agaricomycetidae</taxon>
        <taxon>Agaricales</taxon>
        <taxon>Agaricineae</taxon>
        <taxon>Agaricaceae</taxon>
        <taxon>Agaricus</taxon>
    </lineage>
</organism>
<name>K5XSJ0_AGABU</name>
<dbReference type="HOGENOM" id="CLU_2454195_0_0_1"/>
<proteinExistence type="predicted"/>
<keyword evidence="3" id="KW-1185">Reference proteome</keyword>
<evidence type="ECO:0000313" key="3">
    <source>
        <dbReference type="Proteomes" id="UP000008493"/>
    </source>
</evidence>
<sequence length="89" mass="9992">MRFGSIFNLVSEGVLFKKDRGFSQRKDGDGIWGVGNDIKGGAGGQGGVCCEKQRRNHRGNRSRDDLREAHRGSMQIGVWQWTLCMPPER</sequence>
<accession>K5XSJ0</accession>
<dbReference type="GeneID" id="18824480"/>
<evidence type="ECO:0000256" key="1">
    <source>
        <dbReference type="SAM" id="MobiDB-lite"/>
    </source>
</evidence>